<dbReference type="InterPro" id="IPR038765">
    <property type="entry name" value="Papain-like_cys_pep_sf"/>
</dbReference>
<comment type="caution">
    <text evidence="6">The sequence shown here is derived from an EMBL/GenBank/DDBJ whole genome shotgun (WGS) entry which is preliminary data.</text>
</comment>
<dbReference type="GO" id="GO:0008234">
    <property type="term" value="F:cysteine-type peptidase activity"/>
    <property type="evidence" value="ECO:0007669"/>
    <property type="project" value="UniProtKB-KW"/>
</dbReference>
<name>A0A1V2A594_9BACI</name>
<keyword evidence="4" id="KW-0788">Thiol protease</keyword>
<protein>
    <recommendedName>
        <fullName evidence="5">NlpC/P60 domain-containing protein</fullName>
    </recommendedName>
</protein>
<dbReference type="EMBL" id="MSFI01000025">
    <property type="protein sequence ID" value="OMP66136.1"/>
    <property type="molecule type" value="Genomic_DNA"/>
</dbReference>
<keyword evidence="3" id="KW-0378">Hydrolase</keyword>
<dbReference type="InterPro" id="IPR051202">
    <property type="entry name" value="Peptidase_C40"/>
</dbReference>
<dbReference type="Pfam" id="PF00877">
    <property type="entry name" value="NLPC_P60"/>
    <property type="match status" value="1"/>
</dbReference>
<dbReference type="SUPFAM" id="SSF54001">
    <property type="entry name" value="Cysteine proteinases"/>
    <property type="match status" value="1"/>
</dbReference>
<dbReference type="Proteomes" id="UP000188613">
    <property type="component" value="Unassembled WGS sequence"/>
</dbReference>
<dbReference type="Gene3D" id="3.90.1720.10">
    <property type="entry name" value="endopeptidase domain like (from Nostoc punctiforme)"/>
    <property type="match status" value="1"/>
</dbReference>
<evidence type="ECO:0000313" key="6">
    <source>
        <dbReference type="EMBL" id="OMP66136.1"/>
    </source>
</evidence>
<evidence type="ECO:0000259" key="5">
    <source>
        <dbReference type="PROSITE" id="PS51935"/>
    </source>
</evidence>
<comment type="similarity">
    <text evidence="1">Belongs to the peptidase C40 family.</text>
</comment>
<sequence>MTADTVRWSKLLMAALMILVLISSFFVQEAKASPSYSQEVTATAKQYLGVKYKAGGTTPKGFDASGFTQHVFDYSLVDIKLPRTSKQQFSKGKAVSKKDIKEGDLLFFKTNGKDVSFVGISLGKDQFIAVTVKKGVSINSLNEKYWKDTYAGAKRVIK</sequence>
<dbReference type="InterPro" id="IPR000064">
    <property type="entry name" value="NLP_P60_dom"/>
</dbReference>
<gene>
    <name evidence="6" type="ORF">BTO28_14125</name>
</gene>
<evidence type="ECO:0000313" key="7">
    <source>
        <dbReference type="Proteomes" id="UP000188613"/>
    </source>
</evidence>
<evidence type="ECO:0000256" key="2">
    <source>
        <dbReference type="ARBA" id="ARBA00022670"/>
    </source>
</evidence>
<dbReference type="PROSITE" id="PS51935">
    <property type="entry name" value="NLPC_P60"/>
    <property type="match status" value="1"/>
</dbReference>
<organism evidence="6 7">
    <name type="scientific">Domibacillus epiphyticus</name>
    <dbReference type="NCBI Taxonomy" id="1714355"/>
    <lineage>
        <taxon>Bacteria</taxon>
        <taxon>Bacillati</taxon>
        <taxon>Bacillota</taxon>
        <taxon>Bacilli</taxon>
        <taxon>Bacillales</taxon>
        <taxon>Bacillaceae</taxon>
        <taxon>Domibacillus</taxon>
    </lineage>
</organism>
<evidence type="ECO:0000256" key="3">
    <source>
        <dbReference type="ARBA" id="ARBA00022801"/>
    </source>
</evidence>
<evidence type="ECO:0000256" key="1">
    <source>
        <dbReference type="ARBA" id="ARBA00007074"/>
    </source>
</evidence>
<feature type="domain" description="NlpC/P60" evidence="5">
    <location>
        <begin position="34"/>
        <end position="157"/>
    </location>
</feature>
<dbReference type="OrthoDB" id="9813368at2"/>
<evidence type="ECO:0000256" key="4">
    <source>
        <dbReference type="ARBA" id="ARBA00022807"/>
    </source>
</evidence>
<reference evidence="6 7" key="1">
    <citation type="submission" date="2016-12" db="EMBL/GenBank/DDBJ databases">
        <title>Domibacillus sp. SAB 38T whole genome sequencing.</title>
        <authorList>
            <person name="Verma A."/>
            <person name="Ojha A.K."/>
            <person name="Krishnamurthi S."/>
        </authorList>
    </citation>
    <scope>NUCLEOTIDE SEQUENCE [LARGE SCALE GENOMIC DNA]</scope>
    <source>
        <strain evidence="6 7">SAB 38</strain>
    </source>
</reference>
<dbReference type="PANTHER" id="PTHR47053">
    <property type="entry name" value="MUREIN DD-ENDOPEPTIDASE MEPH-RELATED"/>
    <property type="match status" value="1"/>
</dbReference>
<keyword evidence="2" id="KW-0645">Protease</keyword>
<dbReference type="RefSeq" id="WP_076767375.1">
    <property type="nucleotide sequence ID" value="NZ_MSFI01000025.1"/>
</dbReference>
<dbReference type="AlphaFoldDB" id="A0A1V2A594"/>
<proteinExistence type="inferred from homology"/>
<dbReference type="STRING" id="1714355.BTO28_14125"/>
<dbReference type="PANTHER" id="PTHR47053:SF1">
    <property type="entry name" value="MUREIN DD-ENDOPEPTIDASE MEPH-RELATED"/>
    <property type="match status" value="1"/>
</dbReference>
<keyword evidence="7" id="KW-1185">Reference proteome</keyword>
<accession>A0A1V2A594</accession>
<dbReference type="GO" id="GO:0006508">
    <property type="term" value="P:proteolysis"/>
    <property type="evidence" value="ECO:0007669"/>
    <property type="project" value="UniProtKB-KW"/>
</dbReference>